<dbReference type="PANTHER" id="PTHR47354">
    <property type="entry name" value="NADH OXIDOREDUCTASE HCR"/>
    <property type="match status" value="1"/>
</dbReference>
<gene>
    <name evidence="4" type="ORF">AMAG_14486</name>
</gene>
<keyword evidence="2" id="KW-0812">Transmembrane</keyword>
<dbReference type="InterPro" id="IPR017938">
    <property type="entry name" value="Riboflavin_synthase-like_b-brl"/>
</dbReference>
<dbReference type="Proteomes" id="UP000054350">
    <property type="component" value="Unassembled WGS sequence"/>
</dbReference>
<proteinExistence type="predicted"/>
<dbReference type="InterPro" id="IPR039261">
    <property type="entry name" value="FNR_nucleotide-bd"/>
</dbReference>
<reference evidence="5" key="2">
    <citation type="submission" date="2009-11" db="EMBL/GenBank/DDBJ databases">
        <title>The Genome Sequence of Allomyces macrogynus strain ATCC 38327.</title>
        <authorList>
            <consortium name="The Broad Institute Genome Sequencing Platform"/>
            <person name="Russ C."/>
            <person name="Cuomo C."/>
            <person name="Shea T."/>
            <person name="Young S.K."/>
            <person name="Zeng Q."/>
            <person name="Koehrsen M."/>
            <person name="Haas B."/>
            <person name="Borodovsky M."/>
            <person name="Guigo R."/>
            <person name="Alvarado L."/>
            <person name="Berlin A."/>
            <person name="Borenstein D."/>
            <person name="Chen Z."/>
            <person name="Engels R."/>
            <person name="Freedman E."/>
            <person name="Gellesch M."/>
            <person name="Goldberg J."/>
            <person name="Griggs A."/>
            <person name="Gujja S."/>
            <person name="Heiman D."/>
            <person name="Hepburn T."/>
            <person name="Howarth C."/>
            <person name="Jen D."/>
            <person name="Larson L."/>
            <person name="Lewis B."/>
            <person name="Mehta T."/>
            <person name="Park D."/>
            <person name="Pearson M."/>
            <person name="Roberts A."/>
            <person name="Saif S."/>
            <person name="Shenoy N."/>
            <person name="Sisk P."/>
            <person name="Stolte C."/>
            <person name="Sykes S."/>
            <person name="Walk T."/>
            <person name="White J."/>
            <person name="Yandava C."/>
            <person name="Burger G."/>
            <person name="Gray M.W."/>
            <person name="Holland P.W.H."/>
            <person name="King N."/>
            <person name="Lang F.B.F."/>
            <person name="Roger A.J."/>
            <person name="Ruiz-Trillo I."/>
            <person name="Lander E."/>
            <person name="Nusbaum C."/>
        </authorList>
    </citation>
    <scope>NUCLEOTIDE SEQUENCE [LARGE SCALE GENOMIC DNA]</scope>
    <source>
        <strain evidence="5">ATCC 38327</strain>
    </source>
</reference>
<feature type="transmembrane region" description="Helical" evidence="2">
    <location>
        <begin position="174"/>
        <end position="195"/>
    </location>
</feature>
<evidence type="ECO:0000256" key="2">
    <source>
        <dbReference type="SAM" id="Phobius"/>
    </source>
</evidence>
<feature type="transmembrane region" description="Helical" evidence="2">
    <location>
        <begin position="106"/>
        <end position="129"/>
    </location>
</feature>
<feature type="domain" description="Flavoprotein pyridine nucleotide cytochrome reductase-like FAD-binding" evidence="3">
    <location>
        <begin position="298"/>
        <end position="352"/>
    </location>
</feature>
<dbReference type="SUPFAM" id="SSF63380">
    <property type="entry name" value="Riboflavin synthase domain-like"/>
    <property type="match status" value="1"/>
</dbReference>
<keyword evidence="2" id="KW-1133">Transmembrane helix</keyword>
<dbReference type="PANTHER" id="PTHR47354:SF5">
    <property type="entry name" value="PROTEIN RFBI"/>
    <property type="match status" value="1"/>
</dbReference>
<dbReference type="STRING" id="578462.A0A0L0T6H2"/>
<dbReference type="VEuPathDB" id="FungiDB:AMAG_14486"/>
<sequence>MSERASDQPAAKRSSPSGSDVDQRWARVDRFSSRIFWWTTVSIVLFVGLYLVGQHLVFHVDHGGYTNKTNQVGFVVHAVTGSLYFFLGLVQFHAPTRQAYPAFHRAAGWLYTIFSVIAAAGVVVILVGGSMAGESAILASALYLPTWIVLQWLAIRAIQVGDVALHRRHQLRAFAIACSVMLMRPVAGFIIAFTVENPDELVHPGEALKTALWFVFSLTVAFTEAFLVWEDRAVEKVVVVPSSDKSVAVVPLSHVVAPGTIASVLVPPARGVKSVVMTELTQRTVRAVLTLADGPYLVAPGQHVAVTATQPGSLIDTSLTREYSPVTHPARALSHHEIELIIRLVPGGAMSARWRAPEQWTWSITFVPVVPNCTMQRVIAAKNAPVMLVSLGTGATPFVNVIRALAAESRRVHVVQVHRAIEDMFWTADEWEAMGVDEQLVTSEQRIGRISAQDLVEKVREVDGKGKPEVAGWRVLVSGPQQAARELTLATRKALGWDEHRIAAVGVDDR</sequence>
<dbReference type="AlphaFoldDB" id="A0A0L0T6H2"/>
<name>A0A0L0T6H2_ALLM3</name>
<dbReference type="Gene3D" id="3.40.50.80">
    <property type="entry name" value="Nucleotide-binding domain of ferredoxin-NADP reductase (FNR) module"/>
    <property type="match status" value="1"/>
</dbReference>
<evidence type="ECO:0000313" key="4">
    <source>
        <dbReference type="EMBL" id="KNE70347.1"/>
    </source>
</evidence>
<dbReference type="InterPro" id="IPR008333">
    <property type="entry name" value="Cbr1-like_FAD-bd_dom"/>
</dbReference>
<dbReference type="Gene3D" id="2.40.30.10">
    <property type="entry name" value="Translation factors"/>
    <property type="match status" value="1"/>
</dbReference>
<keyword evidence="2" id="KW-0472">Membrane</keyword>
<dbReference type="GO" id="GO:0016491">
    <property type="term" value="F:oxidoreductase activity"/>
    <property type="evidence" value="ECO:0007669"/>
    <property type="project" value="TreeGrafter"/>
</dbReference>
<keyword evidence="5" id="KW-1185">Reference proteome</keyword>
<dbReference type="EMBL" id="GG745365">
    <property type="protein sequence ID" value="KNE70347.1"/>
    <property type="molecule type" value="Genomic_DNA"/>
</dbReference>
<dbReference type="InterPro" id="IPR050415">
    <property type="entry name" value="MRET"/>
</dbReference>
<feature type="transmembrane region" description="Helical" evidence="2">
    <location>
        <begin position="135"/>
        <end position="154"/>
    </location>
</feature>
<feature type="transmembrane region" description="Helical" evidence="2">
    <location>
        <begin position="72"/>
        <end position="94"/>
    </location>
</feature>
<evidence type="ECO:0000313" key="5">
    <source>
        <dbReference type="Proteomes" id="UP000054350"/>
    </source>
</evidence>
<reference evidence="4 5" key="1">
    <citation type="submission" date="2009-11" db="EMBL/GenBank/DDBJ databases">
        <title>Annotation of Allomyces macrogynus ATCC 38327.</title>
        <authorList>
            <consortium name="The Broad Institute Genome Sequencing Platform"/>
            <person name="Russ C."/>
            <person name="Cuomo C."/>
            <person name="Burger G."/>
            <person name="Gray M.W."/>
            <person name="Holland P.W.H."/>
            <person name="King N."/>
            <person name="Lang F.B.F."/>
            <person name="Roger A.J."/>
            <person name="Ruiz-Trillo I."/>
            <person name="Young S.K."/>
            <person name="Zeng Q."/>
            <person name="Gargeya S."/>
            <person name="Fitzgerald M."/>
            <person name="Haas B."/>
            <person name="Abouelleil A."/>
            <person name="Alvarado L."/>
            <person name="Arachchi H.M."/>
            <person name="Berlin A."/>
            <person name="Chapman S.B."/>
            <person name="Gearin G."/>
            <person name="Goldberg J."/>
            <person name="Griggs A."/>
            <person name="Gujja S."/>
            <person name="Hansen M."/>
            <person name="Heiman D."/>
            <person name="Howarth C."/>
            <person name="Larimer J."/>
            <person name="Lui A."/>
            <person name="MacDonald P.J.P."/>
            <person name="McCowen C."/>
            <person name="Montmayeur A."/>
            <person name="Murphy C."/>
            <person name="Neiman D."/>
            <person name="Pearson M."/>
            <person name="Priest M."/>
            <person name="Roberts A."/>
            <person name="Saif S."/>
            <person name="Shea T."/>
            <person name="Sisk P."/>
            <person name="Stolte C."/>
            <person name="Sykes S."/>
            <person name="Wortman J."/>
            <person name="Nusbaum C."/>
            <person name="Birren B."/>
        </authorList>
    </citation>
    <scope>NUCLEOTIDE SEQUENCE [LARGE SCALE GENOMIC DNA]</scope>
    <source>
        <strain evidence="4 5">ATCC 38327</strain>
    </source>
</reference>
<dbReference type="OrthoDB" id="432685at2759"/>
<evidence type="ECO:0000256" key="1">
    <source>
        <dbReference type="SAM" id="MobiDB-lite"/>
    </source>
</evidence>
<feature type="transmembrane region" description="Helical" evidence="2">
    <location>
        <begin position="35"/>
        <end position="52"/>
    </location>
</feature>
<evidence type="ECO:0000259" key="3">
    <source>
        <dbReference type="Pfam" id="PF00970"/>
    </source>
</evidence>
<organism evidence="4 5">
    <name type="scientific">Allomyces macrogynus (strain ATCC 38327)</name>
    <name type="common">Allomyces javanicus var. macrogynus</name>
    <dbReference type="NCBI Taxonomy" id="578462"/>
    <lineage>
        <taxon>Eukaryota</taxon>
        <taxon>Fungi</taxon>
        <taxon>Fungi incertae sedis</taxon>
        <taxon>Blastocladiomycota</taxon>
        <taxon>Blastocladiomycetes</taxon>
        <taxon>Blastocladiales</taxon>
        <taxon>Blastocladiaceae</taxon>
        <taxon>Allomyces</taxon>
    </lineage>
</organism>
<dbReference type="Pfam" id="PF00970">
    <property type="entry name" value="FAD_binding_6"/>
    <property type="match status" value="1"/>
</dbReference>
<accession>A0A0L0T6H2</accession>
<dbReference type="SUPFAM" id="SSF52343">
    <property type="entry name" value="Ferredoxin reductase-like, C-terminal NADP-linked domain"/>
    <property type="match status" value="1"/>
</dbReference>
<dbReference type="InterPro" id="IPR018750">
    <property type="entry name" value="DUF2306_membrane"/>
</dbReference>
<protein>
    <recommendedName>
        <fullName evidence="3">Flavoprotein pyridine nucleotide cytochrome reductase-like FAD-binding domain-containing protein</fullName>
    </recommendedName>
</protein>
<feature type="transmembrane region" description="Helical" evidence="2">
    <location>
        <begin position="210"/>
        <end position="229"/>
    </location>
</feature>
<feature type="region of interest" description="Disordered" evidence="1">
    <location>
        <begin position="1"/>
        <end position="21"/>
    </location>
</feature>
<dbReference type="Pfam" id="PF10067">
    <property type="entry name" value="DUF2306"/>
    <property type="match status" value="1"/>
</dbReference>